<sequence>MEKIVAVWEEDLPYTPQQVWQVVTDLTNWQWRSDLAECQIVDEHRFIEIPKKGKPVRFCTTRLDSLRSWEFQMDSPSLTGEWQGTFEPKEDGGCRVRFVEDVHFRNKLIPKWVAKRFLAAYQAQYFRDLQVELQSRYN</sequence>
<dbReference type="Pfam" id="PF10604">
    <property type="entry name" value="Polyketide_cyc2"/>
    <property type="match status" value="1"/>
</dbReference>
<proteinExistence type="predicted"/>
<comment type="caution">
    <text evidence="1">The sequence shown here is derived from an EMBL/GenBank/DDBJ whole genome shotgun (WGS) entry which is preliminary data.</text>
</comment>
<dbReference type="AlphaFoldDB" id="A0A7Y0UT82"/>
<protein>
    <submittedName>
        <fullName evidence="1">SRPBCC family protein</fullName>
    </submittedName>
</protein>
<dbReference type="Gene3D" id="3.30.530.20">
    <property type="match status" value="1"/>
</dbReference>
<dbReference type="InterPro" id="IPR019587">
    <property type="entry name" value="Polyketide_cyclase/dehydratase"/>
</dbReference>
<accession>A0A7Y0UT82</accession>
<dbReference type="EMBL" id="JABCUS010000009">
    <property type="protein sequence ID" value="NMX03295.1"/>
    <property type="molecule type" value="Genomic_DNA"/>
</dbReference>
<dbReference type="SUPFAM" id="SSF55961">
    <property type="entry name" value="Bet v1-like"/>
    <property type="match status" value="1"/>
</dbReference>
<dbReference type="InterPro" id="IPR023393">
    <property type="entry name" value="START-like_dom_sf"/>
</dbReference>
<evidence type="ECO:0000313" key="2">
    <source>
        <dbReference type="Proteomes" id="UP000575397"/>
    </source>
</evidence>
<dbReference type="Proteomes" id="UP000575397">
    <property type="component" value="Unassembled WGS sequence"/>
</dbReference>
<gene>
    <name evidence="1" type="ORF">HHJ77_04990</name>
</gene>
<organism evidence="1 2">
    <name type="scientific">Mobiluncus mulieris</name>
    <dbReference type="NCBI Taxonomy" id="2052"/>
    <lineage>
        <taxon>Bacteria</taxon>
        <taxon>Bacillati</taxon>
        <taxon>Actinomycetota</taxon>
        <taxon>Actinomycetes</taxon>
        <taxon>Actinomycetales</taxon>
        <taxon>Actinomycetaceae</taxon>
        <taxon>Mobiluncus</taxon>
    </lineage>
</organism>
<reference evidence="1 2" key="1">
    <citation type="submission" date="2020-04" db="EMBL/GenBank/DDBJ databases">
        <title>Antimicrobial susceptibility and clonality of vaginal-derived multi-drug resistant Mobiluncus isolates in China.</title>
        <authorList>
            <person name="Zhang X."/>
        </authorList>
    </citation>
    <scope>NUCLEOTIDE SEQUENCE [LARGE SCALE GENOMIC DNA]</scope>
    <source>
        <strain evidence="1 2">12</strain>
    </source>
</reference>
<dbReference type="RefSeq" id="WP_169762525.1">
    <property type="nucleotide sequence ID" value="NZ_JABCUS010000009.1"/>
</dbReference>
<dbReference type="CDD" id="cd07812">
    <property type="entry name" value="SRPBCC"/>
    <property type="match status" value="1"/>
</dbReference>
<evidence type="ECO:0000313" key="1">
    <source>
        <dbReference type="EMBL" id="NMX03295.1"/>
    </source>
</evidence>
<name>A0A7Y0UT82_9ACTO</name>